<evidence type="ECO:0000313" key="2">
    <source>
        <dbReference type="EMBL" id="KAK6589208.1"/>
    </source>
</evidence>
<dbReference type="SUPFAM" id="SSF63411">
    <property type="entry name" value="LuxS/MPP-like metallohydrolase"/>
    <property type="match status" value="1"/>
</dbReference>
<evidence type="ECO:0000313" key="3">
    <source>
        <dbReference type="Proteomes" id="UP001311799"/>
    </source>
</evidence>
<evidence type="ECO:0000256" key="1">
    <source>
        <dbReference type="SAM" id="SignalP"/>
    </source>
</evidence>
<name>A0AAV9XWV5_9CRYT</name>
<keyword evidence="1" id="KW-0732">Signal</keyword>
<gene>
    <name evidence="2" type="ORF">RS030_213260</name>
</gene>
<feature type="chain" id="PRO_5043362220" evidence="1">
    <location>
        <begin position="21"/>
        <end position="1086"/>
    </location>
</feature>
<dbReference type="AlphaFoldDB" id="A0AAV9XWV5"/>
<dbReference type="InterPro" id="IPR011249">
    <property type="entry name" value="Metalloenz_LuxS/M16"/>
</dbReference>
<protein>
    <submittedName>
        <fullName evidence="2">Secreted insulinase like peptidase</fullName>
    </submittedName>
</protein>
<dbReference type="Gene3D" id="3.30.830.10">
    <property type="entry name" value="Metalloenzyme, LuxS/M16 peptidase-like"/>
    <property type="match status" value="1"/>
</dbReference>
<sequence length="1086" mass="124915">MKFNILVFPLLYVLLQLFLREDEYKYGFTYNHASFLEFTNIGDNSELEHYQYVDGETRNTYKLTHKTFNNGFTLMHLGGYENSRSELRLVISRGVSSDSLHTPGIRFLALSIFGAYVQGCMFDSSKGKDDLSLSIKSETLYSRVGFRVNGNSEALIECIYKAAKTKEKYYDLESNFEYLVDITKDFEKIVRDPVYNSVDIMLIKEFIRSKIGFESQVLQLCNAFSTSNYNKISLLKELMNKQIGEILKSLRIPSLLSIIYVGDMSYSDLQKRLFFFTGLKEVDQLSESINLDSLAPLREAIHSGRSVVSLRKNKKENIVRIFVPFKTDSLDLMVDNSFLFIIRLFDSRHRKGIINFLFANIFTVSTEVGYNFISGSMVLHITLRLTKKGRENIPIVVDSVFSYLNLIKKSVLSEKLCLETQQTLDEKIKKDPLYVSDLSELYFGVRKSLGLSIKNALYHNLDTEFNLSKINLFLSRMDLSSSFVLFTVKNYFSLSELFFAEKLSTTELFARSTAERYSNVIFTPFYADAFYNGLYSDFDPEHGRERYKLDLPYSDTSSSTSLPVFALDSMSSKVYLLHRAVSEAYSYIGSDMVVSKTMSFKSQLTERIWYSNTMSYGLNVDVLLRFSLWFWAPGFDNIFGYMENTDRNINEQISITLVSAIHVLSAYLKLETRQIFARMLRYDGFVGFTPSQTYFDWFSTPLELYLSVRAPTNYLTFIFDQIAQIFNKEISIDEKNLRELHVSARRSLLKHYQELDNNLFTSKLVSQMISPTQHTFNQIDKGLEEGVSLEQIRLVAKTIFNHSRLRGRIFGNITPFQANHALNVFLKSIDHAYFEDTTPSELPHSKLPFSGLYSSIDANTIPEGLKKTFYRRMDYVSASSAATIVLLIGPISLQSSYAKALILRELYQKIILQEFEEDDRYNFSTKVLFSVSEFVSVELSLKSNVEDTKELSKKLYSEFKDANKKIPKLLKSRKSTKKILLRAVENIKISESSFVFATFYHENLYKVTLDFIKGLYHADVMSLINGVSDIPNLLIAHHKVDNINAALESDDFVPPGYTVIVDPKELIRSEGVEFINECINFEITDE</sequence>
<dbReference type="EMBL" id="JAWDEY010000013">
    <property type="protein sequence ID" value="KAK6589208.1"/>
    <property type="molecule type" value="Genomic_DNA"/>
</dbReference>
<dbReference type="Proteomes" id="UP001311799">
    <property type="component" value="Unassembled WGS sequence"/>
</dbReference>
<accession>A0AAV9XWV5</accession>
<keyword evidence="3" id="KW-1185">Reference proteome</keyword>
<dbReference type="GO" id="GO:0046872">
    <property type="term" value="F:metal ion binding"/>
    <property type="evidence" value="ECO:0007669"/>
    <property type="project" value="InterPro"/>
</dbReference>
<comment type="caution">
    <text evidence="2">The sequence shown here is derived from an EMBL/GenBank/DDBJ whole genome shotgun (WGS) entry which is preliminary data.</text>
</comment>
<feature type="signal peptide" evidence="1">
    <location>
        <begin position="1"/>
        <end position="20"/>
    </location>
</feature>
<organism evidence="2 3">
    <name type="scientific">Cryptosporidium xiaoi</name>
    <dbReference type="NCBI Taxonomy" id="659607"/>
    <lineage>
        <taxon>Eukaryota</taxon>
        <taxon>Sar</taxon>
        <taxon>Alveolata</taxon>
        <taxon>Apicomplexa</taxon>
        <taxon>Conoidasida</taxon>
        <taxon>Coccidia</taxon>
        <taxon>Eucoccidiorida</taxon>
        <taxon>Eimeriorina</taxon>
        <taxon>Cryptosporidiidae</taxon>
        <taxon>Cryptosporidium</taxon>
    </lineage>
</organism>
<reference evidence="2 3" key="1">
    <citation type="submission" date="2023-10" db="EMBL/GenBank/DDBJ databases">
        <title>Comparative genomics analysis reveals potential genetic determinants of host preference in Cryptosporidium xiaoi.</title>
        <authorList>
            <person name="Xiao L."/>
            <person name="Li J."/>
        </authorList>
    </citation>
    <scope>NUCLEOTIDE SEQUENCE [LARGE SCALE GENOMIC DNA]</scope>
    <source>
        <strain evidence="2 3">52996</strain>
    </source>
</reference>
<proteinExistence type="predicted"/>